<name>A0A3Q2GHX3_CYPVA</name>
<dbReference type="PANTHER" id="PTHR37932">
    <property type="entry name" value="SMALL LYSINE-RICH PROTEIN 1"/>
    <property type="match status" value="1"/>
</dbReference>
<dbReference type="AlphaFoldDB" id="A0A3Q2GHX3"/>
<keyword evidence="3" id="KW-1185">Reference proteome</keyword>
<reference evidence="2" key="1">
    <citation type="submission" date="2025-08" db="UniProtKB">
        <authorList>
            <consortium name="Ensembl"/>
        </authorList>
    </citation>
    <scope>IDENTIFICATION</scope>
</reference>
<feature type="compositionally biased region" description="Basic and acidic residues" evidence="1">
    <location>
        <begin position="62"/>
        <end position="73"/>
    </location>
</feature>
<dbReference type="OMA" id="ENVYYIA"/>
<dbReference type="Ensembl" id="ENSCVAT00000016231.1">
    <property type="protein sequence ID" value="ENSCVAP00000026275.1"/>
    <property type="gene ID" value="ENSCVAG00000011666.1"/>
</dbReference>
<accession>A0A3Q2GHX3</accession>
<proteinExistence type="predicted"/>
<evidence type="ECO:0000313" key="2">
    <source>
        <dbReference type="Ensembl" id="ENSCVAP00000026275.1"/>
    </source>
</evidence>
<evidence type="ECO:0000256" key="1">
    <source>
        <dbReference type="SAM" id="MobiDB-lite"/>
    </source>
</evidence>
<dbReference type="STRING" id="28743.ENSCVAP00000026275"/>
<feature type="region of interest" description="Disordered" evidence="1">
    <location>
        <begin position="53"/>
        <end position="73"/>
    </location>
</feature>
<protein>
    <submittedName>
        <fullName evidence="2">Uncharacterized protein</fullName>
    </submittedName>
</protein>
<dbReference type="Proteomes" id="UP000265020">
    <property type="component" value="Unassembled WGS sequence"/>
</dbReference>
<dbReference type="InterPro" id="IPR037760">
    <property type="entry name" value="SMKR1"/>
</dbReference>
<organism evidence="2 3">
    <name type="scientific">Cyprinodon variegatus</name>
    <name type="common">Sheepshead minnow</name>
    <dbReference type="NCBI Taxonomy" id="28743"/>
    <lineage>
        <taxon>Eukaryota</taxon>
        <taxon>Metazoa</taxon>
        <taxon>Chordata</taxon>
        <taxon>Craniata</taxon>
        <taxon>Vertebrata</taxon>
        <taxon>Euteleostomi</taxon>
        <taxon>Actinopterygii</taxon>
        <taxon>Neopterygii</taxon>
        <taxon>Teleostei</taxon>
        <taxon>Neoteleostei</taxon>
        <taxon>Acanthomorphata</taxon>
        <taxon>Ovalentaria</taxon>
        <taxon>Atherinomorphae</taxon>
        <taxon>Cyprinodontiformes</taxon>
        <taxon>Cyprinodontidae</taxon>
        <taxon>Cyprinodon</taxon>
    </lineage>
</organism>
<reference evidence="2" key="2">
    <citation type="submission" date="2025-09" db="UniProtKB">
        <authorList>
            <consortium name="Ensembl"/>
        </authorList>
    </citation>
    <scope>IDENTIFICATION</scope>
</reference>
<sequence>MPPDSSAQSAKKTGSSTKFTKMEVDIFSPAAIESLCYICHNAADCLEYRGFGWPNLQKNKKKNNDPKNNDPIC</sequence>
<dbReference type="PANTHER" id="PTHR37932:SF1">
    <property type="entry name" value="SMALL LYSINE-RICH PROTEIN 1"/>
    <property type="match status" value="1"/>
</dbReference>
<dbReference type="GeneTree" id="ENSGT00980000198695"/>
<evidence type="ECO:0000313" key="3">
    <source>
        <dbReference type="Proteomes" id="UP000265020"/>
    </source>
</evidence>